<keyword evidence="2" id="KW-1185">Reference proteome</keyword>
<reference evidence="1" key="1">
    <citation type="journal article" date="2014" name="Int. J. Syst. Evol. Microbiol.">
        <title>Complete genome sequence of Corynebacterium casei LMG S-19264T (=DSM 44701T), isolated from a smear-ripened cheese.</title>
        <authorList>
            <consortium name="US DOE Joint Genome Institute (JGI-PGF)"/>
            <person name="Walter F."/>
            <person name="Albersmeier A."/>
            <person name="Kalinowski J."/>
            <person name="Ruckert C."/>
        </authorList>
    </citation>
    <scope>NUCLEOTIDE SEQUENCE</scope>
    <source>
        <strain evidence="1">CGMCC 1.16134</strain>
    </source>
</reference>
<evidence type="ECO:0000313" key="1">
    <source>
        <dbReference type="EMBL" id="GGF87008.1"/>
    </source>
</evidence>
<dbReference type="AlphaFoldDB" id="A0A917CFM6"/>
<protein>
    <submittedName>
        <fullName evidence="1">Uncharacterized protein</fullName>
    </submittedName>
</protein>
<reference evidence="1" key="2">
    <citation type="submission" date="2020-09" db="EMBL/GenBank/DDBJ databases">
        <authorList>
            <person name="Sun Q."/>
            <person name="Zhou Y."/>
        </authorList>
    </citation>
    <scope>NUCLEOTIDE SEQUENCE</scope>
    <source>
        <strain evidence="1">CGMCC 1.16134</strain>
    </source>
</reference>
<accession>A0A917CFM6</accession>
<dbReference type="EMBL" id="BMKR01000014">
    <property type="protein sequence ID" value="GGF87008.1"/>
    <property type="molecule type" value="Genomic_DNA"/>
</dbReference>
<comment type="caution">
    <text evidence="1">The sequence shown here is derived from an EMBL/GenBank/DDBJ whole genome shotgun (WGS) entry which is preliminary data.</text>
</comment>
<organism evidence="1 2">
    <name type="scientific">Paenibacillus albidus</name>
    <dbReference type="NCBI Taxonomy" id="2041023"/>
    <lineage>
        <taxon>Bacteria</taxon>
        <taxon>Bacillati</taxon>
        <taxon>Bacillota</taxon>
        <taxon>Bacilli</taxon>
        <taxon>Bacillales</taxon>
        <taxon>Paenibacillaceae</taxon>
        <taxon>Paenibacillus</taxon>
    </lineage>
</organism>
<gene>
    <name evidence="1" type="ORF">GCM10010912_35320</name>
</gene>
<dbReference type="Proteomes" id="UP000637643">
    <property type="component" value="Unassembled WGS sequence"/>
</dbReference>
<sequence>MLCEATKPYLLVQIPLFKGIIGHNKIRRTDPIRGNEIGLTANAGKGVFHMLYYPDGLGANQPSATILGHCDESCKYGRQDIPDGNFFTAAMSTYNI</sequence>
<name>A0A917CFM6_9BACL</name>
<evidence type="ECO:0000313" key="2">
    <source>
        <dbReference type="Proteomes" id="UP000637643"/>
    </source>
</evidence>
<proteinExistence type="predicted"/>